<evidence type="ECO:0000256" key="7">
    <source>
        <dbReference type="RuleBase" id="RU363032"/>
    </source>
</evidence>
<feature type="transmembrane region" description="Helical" evidence="7">
    <location>
        <begin position="112"/>
        <end position="132"/>
    </location>
</feature>
<evidence type="ECO:0000256" key="1">
    <source>
        <dbReference type="ARBA" id="ARBA00004651"/>
    </source>
</evidence>
<evidence type="ECO:0000256" key="5">
    <source>
        <dbReference type="ARBA" id="ARBA00022989"/>
    </source>
</evidence>
<evidence type="ECO:0000256" key="4">
    <source>
        <dbReference type="ARBA" id="ARBA00022692"/>
    </source>
</evidence>
<feature type="transmembrane region" description="Helical" evidence="7">
    <location>
        <begin position="20"/>
        <end position="38"/>
    </location>
</feature>
<dbReference type="Pfam" id="PF00528">
    <property type="entry name" value="BPD_transp_1"/>
    <property type="match status" value="1"/>
</dbReference>
<gene>
    <name evidence="9" type="ORF">SAMN05920897_1118</name>
</gene>
<evidence type="ECO:0000256" key="6">
    <source>
        <dbReference type="ARBA" id="ARBA00023136"/>
    </source>
</evidence>
<dbReference type="InterPro" id="IPR035906">
    <property type="entry name" value="MetI-like_sf"/>
</dbReference>
<name>A0A1N6TUZ0_9SPIO</name>
<evidence type="ECO:0000256" key="2">
    <source>
        <dbReference type="ARBA" id="ARBA00022448"/>
    </source>
</evidence>
<feature type="transmembrane region" description="Helical" evidence="7">
    <location>
        <begin position="79"/>
        <end position="100"/>
    </location>
</feature>
<comment type="similarity">
    <text evidence="7">Belongs to the binding-protein-dependent transport system permease family.</text>
</comment>
<proteinExistence type="inferred from homology"/>
<evidence type="ECO:0000256" key="3">
    <source>
        <dbReference type="ARBA" id="ARBA00022475"/>
    </source>
</evidence>
<keyword evidence="10" id="KW-1185">Reference proteome</keyword>
<organism evidence="9 10">
    <name type="scientific">Alkalispirochaeta americana</name>
    <dbReference type="NCBI Taxonomy" id="159291"/>
    <lineage>
        <taxon>Bacteria</taxon>
        <taxon>Pseudomonadati</taxon>
        <taxon>Spirochaetota</taxon>
        <taxon>Spirochaetia</taxon>
        <taxon>Spirochaetales</taxon>
        <taxon>Spirochaetaceae</taxon>
        <taxon>Alkalispirochaeta</taxon>
    </lineage>
</organism>
<keyword evidence="3" id="KW-1003">Cell membrane</keyword>
<sequence>MNKDIEYRWLRLQYRFAPVYFLAPAVLLFTIFVVWPVLQSFWISLHHWSGFGPMTWAGLANYERLLGDDRFHISLANNIRWLVVMMLAPVGGLVLALFLNQNIRGIRMVKSLFFFPFVINLVVIGLVFSWFYNPDLGLLAVLFRSLGMKPIPILADERLATYAVIAANLWPQTAYCMILYLTGLTSMNAQVVEAARIDGAAGMKMLWHVIIPQLRGASFVAFVVTIVGALRSFDLIAIMTGGGPWGRTNVLAYQMYNEALFNFNMGYGAAIAVVLFLIMSVFIAFFLRTVVKNER</sequence>
<feature type="transmembrane region" description="Helical" evidence="7">
    <location>
        <begin position="265"/>
        <end position="287"/>
    </location>
</feature>
<reference evidence="9 10" key="1">
    <citation type="submission" date="2017-01" db="EMBL/GenBank/DDBJ databases">
        <authorList>
            <person name="Mah S.A."/>
            <person name="Swanson W.J."/>
            <person name="Moy G.W."/>
            <person name="Vacquier V.D."/>
        </authorList>
    </citation>
    <scope>NUCLEOTIDE SEQUENCE [LARGE SCALE GENOMIC DNA]</scope>
    <source>
        <strain evidence="9 10">ASpG1</strain>
    </source>
</reference>
<evidence type="ECO:0000259" key="8">
    <source>
        <dbReference type="PROSITE" id="PS50928"/>
    </source>
</evidence>
<dbReference type="EMBL" id="FTMS01000011">
    <property type="protein sequence ID" value="SIQ57198.1"/>
    <property type="molecule type" value="Genomic_DNA"/>
</dbReference>
<dbReference type="RefSeq" id="WP_234969076.1">
    <property type="nucleotide sequence ID" value="NZ_FTMS01000011.1"/>
</dbReference>
<dbReference type="PROSITE" id="PS50928">
    <property type="entry name" value="ABC_TM1"/>
    <property type="match status" value="1"/>
</dbReference>
<dbReference type="PANTHER" id="PTHR30193:SF37">
    <property type="entry name" value="INNER MEMBRANE ABC TRANSPORTER PERMEASE PROTEIN YCJO"/>
    <property type="match status" value="1"/>
</dbReference>
<dbReference type="GO" id="GO:0055085">
    <property type="term" value="P:transmembrane transport"/>
    <property type="evidence" value="ECO:0007669"/>
    <property type="project" value="InterPro"/>
</dbReference>
<keyword evidence="4 7" id="KW-0812">Transmembrane</keyword>
<dbReference type="Gene3D" id="1.10.3720.10">
    <property type="entry name" value="MetI-like"/>
    <property type="match status" value="1"/>
</dbReference>
<dbReference type="SUPFAM" id="SSF161098">
    <property type="entry name" value="MetI-like"/>
    <property type="match status" value="1"/>
</dbReference>
<dbReference type="CDD" id="cd06261">
    <property type="entry name" value="TM_PBP2"/>
    <property type="match status" value="1"/>
</dbReference>
<evidence type="ECO:0000313" key="9">
    <source>
        <dbReference type="EMBL" id="SIQ57198.1"/>
    </source>
</evidence>
<dbReference type="Proteomes" id="UP000186400">
    <property type="component" value="Unassembled WGS sequence"/>
</dbReference>
<keyword evidence="5 7" id="KW-1133">Transmembrane helix</keyword>
<dbReference type="GO" id="GO:0005886">
    <property type="term" value="C:plasma membrane"/>
    <property type="evidence" value="ECO:0007669"/>
    <property type="project" value="UniProtKB-SubCell"/>
</dbReference>
<accession>A0A1N6TUZ0</accession>
<dbReference type="InterPro" id="IPR000515">
    <property type="entry name" value="MetI-like"/>
</dbReference>
<feature type="transmembrane region" description="Helical" evidence="7">
    <location>
        <begin position="159"/>
        <end position="181"/>
    </location>
</feature>
<dbReference type="SUPFAM" id="SSF160964">
    <property type="entry name" value="MalF N-terminal region-like"/>
    <property type="match status" value="1"/>
</dbReference>
<dbReference type="STRING" id="159291.SAMN05920897_1118"/>
<dbReference type="PANTHER" id="PTHR30193">
    <property type="entry name" value="ABC TRANSPORTER PERMEASE PROTEIN"/>
    <property type="match status" value="1"/>
</dbReference>
<evidence type="ECO:0000313" key="10">
    <source>
        <dbReference type="Proteomes" id="UP000186400"/>
    </source>
</evidence>
<dbReference type="AlphaFoldDB" id="A0A1N6TUZ0"/>
<comment type="subcellular location">
    <subcellularLocation>
        <location evidence="1 7">Cell membrane</location>
        <topology evidence="1 7">Multi-pass membrane protein</topology>
    </subcellularLocation>
</comment>
<dbReference type="InterPro" id="IPR051393">
    <property type="entry name" value="ABC_transporter_permease"/>
</dbReference>
<feature type="domain" description="ABC transmembrane type-1" evidence="8">
    <location>
        <begin position="74"/>
        <end position="288"/>
    </location>
</feature>
<keyword evidence="2 7" id="KW-0813">Transport</keyword>
<keyword evidence="6 7" id="KW-0472">Membrane</keyword>
<protein>
    <submittedName>
        <fullName evidence="9">Carbohydrate ABC transporter membrane protein 1, CUT1 family</fullName>
    </submittedName>
</protein>